<evidence type="ECO:0000313" key="4">
    <source>
        <dbReference type="Proteomes" id="UP000198309"/>
    </source>
</evidence>
<evidence type="ECO:0000256" key="1">
    <source>
        <dbReference type="SAM" id="Phobius"/>
    </source>
</evidence>
<dbReference type="Proteomes" id="UP000198309">
    <property type="component" value="Unassembled WGS sequence"/>
</dbReference>
<dbReference type="EMBL" id="FZPC01000026">
    <property type="protein sequence ID" value="SNT42386.1"/>
    <property type="molecule type" value="Genomic_DNA"/>
</dbReference>
<proteinExistence type="predicted"/>
<keyword evidence="1" id="KW-1133">Transmembrane helix</keyword>
<dbReference type="Proteomes" id="UP000199693">
    <property type="component" value="Unassembled WGS sequence"/>
</dbReference>
<dbReference type="EMBL" id="FNEC01000020">
    <property type="protein sequence ID" value="SDJ62899.1"/>
    <property type="molecule type" value="Genomic_DNA"/>
</dbReference>
<evidence type="ECO:0000313" key="2">
    <source>
        <dbReference type="EMBL" id="SDJ62899.1"/>
    </source>
</evidence>
<evidence type="ECO:0000313" key="5">
    <source>
        <dbReference type="Proteomes" id="UP000199693"/>
    </source>
</evidence>
<dbReference type="AlphaFoldDB" id="A0A239MI93"/>
<keyword evidence="1" id="KW-0472">Membrane</keyword>
<gene>
    <name evidence="2" type="ORF">SAMN05216189_102010</name>
    <name evidence="3" type="ORF">SAMN06295949_12694</name>
</gene>
<evidence type="ECO:0000313" key="3">
    <source>
        <dbReference type="EMBL" id="SNT42386.1"/>
    </source>
</evidence>
<dbReference type="RefSeq" id="WP_279615549.1">
    <property type="nucleotide sequence ID" value="NZ_FNEC01000020.1"/>
</dbReference>
<reference evidence="2 5" key="1">
    <citation type="submission" date="2016-10" db="EMBL/GenBank/DDBJ databases">
        <authorList>
            <person name="de Groot N.N."/>
        </authorList>
    </citation>
    <scope>NUCLEOTIDE SEQUENCE [LARGE SCALE GENOMIC DNA]</scope>
    <source>
        <strain evidence="2 5">CCM 7361</strain>
    </source>
</reference>
<keyword evidence="1" id="KW-0812">Transmembrane</keyword>
<accession>A0A239MI93</accession>
<sequence length="41" mass="4295">MNPLALRLGAAVLAVALLGLAWWGWRHGGLALLQAGLGHCF</sequence>
<keyword evidence="4" id="KW-1185">Reference proteome</keyword>
<organism evidence="2 5">
    <name type="scientific">Pseudomonas delhiensis</name>
    <dbReference type="NCBI Taxonomy" id="366289"/>
    <lineage>
        <taxon>Bacteria</taxon>
        <taxon>Pseudomonadati</taxon>
        <taxon>Pseudomonadota</taxon>
        <taxon>Gammaproteobacteria</taxon>
        <taxon>Pseudomonadales</taxon>
        <taxon>Pseudomonadaceae</taxon>
        <taxon>Pseudomonas</taxon>
    </lineage>
</organism>
<reference evidence="3 4" key="2">
    <citation type="submission" date="2017-06" db="EMBL/GenBank/DDBJ databases">
        <authorList>
            <person name="Varghese N."/>
            <person name="Submissions S."/>
        </authorList>
    </citation>
    <scope>NUCLEOTIDE SEQUENCE [LARGE SCALE GENOMIC DNA]</scope>
    <source>
        <strain evidence="3 4">RLD-1</strain>
    </source>
</reference>
<protein>
    <submittedName>
        <fullName evidence="2">Uncharacterized protein</fullName>
    </submittedName>
</protein>
<feature type="transmembrane region" description="Helical" evidence="1">
    <location>
        <begin position="6"/>
        <end position="25"/>
    </location>
</feature>
<name>A0A239MI93_9PSED</name>